<dbReference type="Proteomes" id="UP000624279">
    <property type="component" value="Unassembled WGS sequence"/>
</dbReference>
<proteinExistence type="predicted"/>
<feature type="transmembrane region" description="Helical" evidence="1">
    <location>
        <begin position="47"/>
        <end position="73"/>
    </location>
</feature>
<name>A0ABR6Y9V2_9BURK</name>
<keyword evidence="1" id="KW-1133">Transmembrane helix</keyword>
<reference evidence="2 3" key="1">
    <citation type="submission" date="2020-08" db="EMBL/GenBank/DDBJ databases">
        <title>Novel species isolated from subtropical streams in China.</title>
        <authorList>
            <person name="Lu H."/>
        </authorList>
    </citation>
    <scope>NUCLEOTIDE SEQUENCE [LARGE SCALE GENOMIC DNA]</scope>
    <source>
        <strain evidence="2 3">LX15W</strain>
    </source>
</reference>
<keyword evidence="1" id="KW-0812">Transmembrane</keyword>
<evidence type="ECO:0000313" key="2">
    <source>
        <dbReference type="EMBL" id="MBC3872949.1"/>
    </source>
</evidence>
<protein>
    <submittedName>
        <fullName evidence="2">Uncharacterized protein</fullName>
    </submittedName>
</protein>
<comment type="caution">
    <text evidence="2">The sequence shown here is derived from an EMBL/GenBank/DDBJ whole genome shotgun (WGS) entry which is preliminary data.</text>
</comment>
<feature type="transmembrane region" description="Helical" evidence="1">
    <location>
        <begin position="5"/>
        <end position="27"/>
    </location>
</feature>
<keyword evidence="1" id="KW-0472">Membrane</keyword>
<organism evidence="2 3">
    <name type="scientific">Undibacterium flavidum</name>
    <dbReference type="NCBI Taxonomy" id="2762297"/>
    <lineage>
        <taxon>Bacteria</taxon>
        <taxon>Pseudomonadati</taxon>
        <taxon>Pseudomonadota</taxon>
        <taxon>Betaproteobacteria</taxon>
        <taxon>Burkholderiales</taxon>
        <taxon>Oxalobacteraceae</taxon>
        <taxon>Undibacterium</taxon>
    </lineage>
</organism>
<gene>
    <name evidence="2" type="ORF">H8K55_05075</name>
</gene>
<evidence type="ECO:0000256" key="1">
    <source>
        <dbReference type="SAM" id="Phobius"/>
    </source>
</evidence>
<evidence type="ECO:0000313" key="3">
    <source>
        <dbReference type="Proteomes" id="UP000624279"/>
    </source>
</evidence>
<accession>A0ABR6Y9V2</accession>
<sequence length="112" mass="12652">MRNKIFGAGIFFVGMLFILIAVSILFADHSYLSELKRQAWIATMLKALYGQFATFMEAWLLLCAGLVLAYLGIRGLKVASEEQSPSVKQGLILSRLRNRASRRNRLKKSSNR</sequence>
<dbReference type="EMBL" id="JACOGA010000004">
    <property type="protein sequence ID" value="MBC3872949.1"/>
    <property type="molecule type" value="Genomic_DNA"/>
</dbReference>
<keyword evidence="3" id="KW-1185">Reference proteome</keyword>